<evidence type="ECO:0000256" key="1">
    <source>
        <dbReference type="ARBA" id="ARBA00004651"/>
    </source>
</evidence>
<evidence type="ECO:0000256" key="4">
    <source>
        <dbReference type="ARBA" id="ARBA00022692"/>
    </source>
</evidence>
<protein>
    <submittedName>
        <fullName evidence="9">Oligopeptide transport system permease protein</fullName>
    </submittedName>
</protein>
<organism evidence="9">
    <name type="scientific">Trichodesmium erythraeum (strain IMS101)</name>
    <dbReference type="NCBI Taxonomy" id="203124"/>
    <lineage>
        <taxon>Bacteria</taxon>
        <taxon>Bacillati</taxon>
        <taxon>Cyanobacteriota</taxon>
        <taxon>Cyanophyceae</taxon>
        <taxon>Oscillatoriophycideae</taxon>
        <taxon>Oscillatoriales</taxon>
        <taxon>Microcoleaceae</taxon>
        <taxon>Trichodesmium</taxon>
    </lineage>
</organism>
<dbReference type="GO" id="GO:0055085">
    <property type="term" value="P:transmembrane transport"/>
    <property type="evidence" value="ECO:0007669"/>
    <property type="project" value="InterPro"/>
</dbReference>
<accession>Q115Y3</accession>
<dbReference type="SUPFAM" id="SSF161098">
    <property type="entry name" value="MetI-like"/>
    <property type="match status" value="1"/>
</dbReference>
<dbReference type="EMBL" id="CP000393">
    <property type="protein sequence ID" value="ABG50691.1"/>
    <property type="molecule type" value="Genomic_DNA"/>
</dbReference>
<evidence type="ECO:0000259" key="8">
    <source>
        <dbReference type="Pfam" id="PF00528"/>
    </source>
</evidence>
<dbReference type="KEGG" id="ter:Tery_1384"/>
<evidence type="ECO:0000256" key="6">
    <source>
        <dbReference type="ARBA" id="ARBA00023136"/>
    </source>
</evidence>
<feature type="domain" description="ABC transmembrane type-1" evidence="8">
    <location>
        <begin position="8"/>
        <end position="71"/>
    </location>
</feature>
<gene>
    <name evidence="9" type="ordered locus">Tery_1384</name>
</gene>
<keyword evidence="4 7" id="KW-0812">Transmembrane</keyword>
<proteinExistence type="predicted"/>
<dbReference type="PANTHER" id="PTHR43163:SF6">
    <property type="entry name" value="DIPEPTIDE TRANSPORT SYSTEM PERMEASE PROTEIN DPPB-RELATED"/>
    <property type="match status" value="1"/>
</dbReference>
<dbReference type="Gene3D" id="1.10.3720.10">
    <property type="entry name" value="MetI-like"/>
    <property type="match status" value="1"/>
</dbReference>
<feature type="transmembrane region" description="Helical" evidence="7">
    <location>
        <begin position="46"/>
        <end position="67"/>
    </location>
</feature>
<comment type="subcellular location">
    <subcellularLocation>
        <location evidence="1">Cell membrane</location>
        <topology evidence="1">Multi-pass membrane protein</topology>
    </subcellularLocation>
</comment>
<evidence type="ECO:0000256" key="7">
    <source>
        <dbReference type="SAM" id="Phobius"/>
    </source>
</evidence>
<keyword evidence="6 7" id="KW-0472">Membrane</keyword>
<keyword evidence="2" id="KW-0813">Transport</keyword>
<sequence length="74" mass="8186">MLSVIFERIVIINLKQTLKADYVEAAISRGTPELRILFPHSFKNTMIPIITVLGLTFAALLGEAILIKVTFITG</sequence>
<evidence type="ECO:0000256" key="5">
    <source>
        <dbReference type="ARBA" id="ARBA00022989"/>
    </source>
</evidence>
<dbReference type="HOGENOM" id="CLU_2686747_0_0_3"/>
<dbReference type="STRING" id="203124.Tery_1384"/>
<dbReference type="PANTHER" id="PTHR43163">
    <property type="entry name" value="DIPEPTIDE TRANSPORT SYSTEM PERMEASE PROTEIN DPPB-RELATED"/>
    <property type="match status" value="1"/>
</dbReference>
<keyword evidence="5 7" id="KW-1133">Transmembrane helix</keyword>
<dbReference type="InterPro" id="IPR035906">
    <property type="entry name" value="MetI-like_sf"/>
</dbReference>
<evidence type="ECO:0000313" key="9">
    <source>
        <dbReference type="EMBL" id="ABG50691.1"/>
    </source>
</evidence>
<dbReference type="eggNOG" id="COG0601">
    <property type="taxonomic scope" value="Bacteria"/>
</dbReference>
<dbReference type="InterPro" id="IPR000515">
    <property type="entry name" value="MetI-like"/>
</dbReference>
<evidence type="ECO:0000256" key="2">
    <source>
        <dbReference type="ARBA" id="ARBA00022448"/>
    </source>
</evidence>
<name>Q115Y3_TRIEI</name>
<dbReference type="AlphaFoldDB" id="Q115Y3"/>
<dbReference type="Pfam" id="PF00528">
    <property type="entry name" value="BPD_transp_1"/>
    <property type="match status" value="1"/>
</dbReference>
<reference evidence="9" key="1">
    <citation type="submission" date="2006-06" db="EMBL/GenBank/DDBJ databases">
        <title>Complete sequence of Trichodesmium erythraeum IMS101.</title>
        <authorList>
            <consortium name="US DOE Joint Genome Institute"/>
            <person name="Copeland A."/>
            <person name="Lucas S."/>
            <person name="Lapidus A."/>
            <person name="Barry K."/>
            <person name="Detter J.C."/>
            <person name="Glavina del Rio T."/>
            <person name="Hammon N."/>
            <person name="Israni S."/>
            <person name="Dalin E."/>
            <person name="Tice H."/>
            <person name="Pitluck S."/>
            <person name="Kiss H."/>
            <person name="Munk A.C."/>
            <person name="Brettin T."/>
            <person name="Bruce D."/>
            <person name="Han C."/>
            <person name="Tapia R."/>
            <person name="Gilna P."/>
            <person name="Schmutz J."/>
            <person name="Larimer F."/>
            <person name="Land M."/>
            <person name="Hauser L."/>
            <person name="Kyrpides N."/>
            <person name="Kim E."/>
            <person name="Richardson P."/>
        </authorList>
    </citation>
    <scope>NUCLEOTIDE SEQUENCE [LARGE SCALE GENOMIC DNA]</scope>
    <source>
        <strain evidence="9">IMS101</strain>
    </source>
</reference>
<dbReference type="GO" id="GO:0005886">
    <property type="term" value="C:plasma membrane"/>
    <property type="evidence" value="ECO:0007669"/>
    <property type="project" value="UniProtKB-SubCell"/>
</dbReference>
<evidence type="ECO:0000256" key="3">
    <source>
        <dbReference type="ARBA" id="ARBA00022475"/>
    </source>
</evidence>
<keyword evidence="3" id="KW-1003">Cell membrane</keyword>